<sequence>MSEKISLKTQWRRGIKYPTQAAETLALITSTIPLLTPALHWLANHNLEIMLNPAYLATVALSLLTLPVLTYRRLNRFTIDHNEKKITFQTECPGGRPQVRVRTKTEERNSEIVQRKIRNRLNELIQTGGKRKRVADLYFIKKRTDLNKFKRAPIVF</sequence>
<gene>
    <name evidence="2" type="ORF">COY88_01980</name>
</gene>
<evidence type="ECO:0000313" key="3">
    <source>
        <dbReference type="Proteomes" id="UP000230344"/>
    </source>
</evidence>
<dbReference type="EMBL" id="PFLH01000029">
    <property type="protein sequence ID" value="PIY71119.1"/>
    <property type="molecule type" value="Genomic_DNA"/>
</dbReference>
<dbReference type="Proteomes" id="UP000230344">
    <property type="component" value="Unassembled WGS sequence"/>
</dbReference>
<accession>A0A2M7QFM3</accession>
<dbReference type="AlphaFoldDB" id="A0A2M7QFM3"/>
<name>A0A2M7QFM3_9BACT</name>
<evidence type="ECO:0000256" key="1">
    <source>
        <dbReference type="SAM" id="Phobius"/>
    </source>
</evidence>
<keyword evidence="1" id="KW-1133">Transmembrane helix</keyword>
<feature type="transmembrane region" description="Helical" evidence="1">
    <location>
        <begin position="49"/>
        <end position="69"/>
    </location>
</feature>
<organism evidence="2 3">
    <name type="scientific">Candidatus Roizmanbacteria bacterium CG_4_10_14_0_8_um_filter_35_28</name>
    <dbReference type="NCBI Taxonomy" id="1974827"/>
    <lineage>
        <taxon>Bacteria</taxon>
        <taxon>Candidatus Roizmaniibacteriota</taxon>
    </lineage>
</organism>
<comment type="caution">
    <text evidence="2">The sequence shown here is derived from an EMBL/GenBank/DDBJ whole genome shotgun (WGS) entry which is preliminary data.</text>
</comment>
<keyword evidence="1" id="KW-0472">Membrane</keyword>
<protein>
    <submittedName>
        <fullName evidence="2">Uncharacterized protein</fullName>
    </submittedName>
</protein>
<feature type="transmembrane region" description="Helical" evidence="1">
    <location>
        <begin position="21"/>
        <end position="43"/>
    </location>
</feature>
<evidence type="ECO:0000313" key="2">
    <source>
        <dbReference type="EMBL" id="PIY71119.1"/>
    </source>
</evidence>
<proteinExistence type="predicted"/>
<keyword evidence="1" id="KW-0812">Transmembrane</keyword>
<reference evidence="3" key="1">
    <citation type="submission" date="2017-09" db="EMBL/GenBank/DDBJ databases">
        <title>Depth-based differentiation of microbial function through sediment-hosted aquifers and enrichment of novel symbionts in the deep terrestrial subsurface.</title>
        <authorList>
            <person name="Probst A.J."/>
            <person name="Ladd B."/>
            <person name="Jarett J.K."/>
            <person name="Geller-Mcgrath D.E."/>
            <person name="Sieber C.M.K."/>
            <person name="Emerson J.B."/>
            <person name="Anantharaman K."/>
            <person name="Thomas B.C."/>
            <person name="Malmstrom R."/>
            <person name="Stieglmeier M."/>
            <person name="Klingl A."/>
            <person name="Woyke T."/>
            <person name="Ryan C.M."/>
            <person name="Banfield J.F."/>
        </authorList>
    </citation>
    <scope>NUCLEOTIDE SEQUENCE [LARGE SCALE GENOMIC DNA]</scope>
</reference>